<feature type="non-terminal residue" evidence="2">
    <location>
        <position position="1"/>
    </location>
</feature>
<dbReference type="EMBL" id="BART01023891">
    <property type="protein sequence ID" value="GAG98017.1"/>
    <property type="molecule type" value="Genomic_DNA"/>
</dbReference>
<sequence length="111" mass="12598">DPGKSIWLAYYNEEPMAFMNLGPANDDVCTIIIDEKTTSIYGAFTKENVRGKGIATALLNHALEFARAAGYERCAVDFESMNLAGTRFWLKHFRPVCFSLFRQIDDRLIDL</sequence>
<gene>
    <name evidence="2" type="ORF">S01H4_43327</name>
</gene>
<dbReference type="Pfam" id="PF00583">
    <property type="entry name" value="Acetyltransf_1"/>
    <property type="match status" value="1"/>
</dbReference>
<dbReference type="CDD" id="cd04301">
    <property type="entry name" value="NAT_SF"/>
    <property type="match status" value="1"/>
</dbReference>
<name>X1CYP5_9ZZZZ</name>
<protein>
    <recommendedName>
        <fullName evidence="1">N-acetyltransferase domain-containing protein</fullName>
    </recommendedName>
</protein>
<dbReference type="SUPFAM" id="SSF55729">
    <property type="entry name" value="Acyl-CoA N-acyltransferases (Nat)"/>
    <property type="match status" value="1"/>
</dbReference>
<dbReference type="Gene3D" id="3.40.630.30">
    <property type="match status" value="1"/>
</dbReference>
<dbReference type="PROSITE" id="PS51186">
    <property type="entry name" value="GNAT"/>
    <property type="match status" value="1"/>
</dbReference>
<evidence type="ECO:0000259" key="1">
    <source>
        <dbReference type="PROSITE" id="PS51186"/>
    </source>
</evidence>
<comment type="caution">
    <text evidence="2">The sequence shown here is derived from an EMBL/GenBank/DDBJ whole genome shotgun (WGS) entry which is preliminary data.</text>
</comment>
<dbReference type="GO" id="GO:0016747">
    <property type="term" value="F:acyltransferase activity, transferring groups other than amino-acyl groups"/>
    <property type="evidence" value="ECO:0007669"/>
    <property type="project" value="InterPro"/>
</dbReference>
<proteinExistence type="predicted"/>
<dbReference type="InterPro" id="IPR000182">
    <property type="entry name" value="GNAT_dom"/>
</dbReference>
<organism evidence="2">
    <name type="scientific">marine sediment metagenome</name>
    <dbReference type="NCBI Taxonomy" id="412755"/>
    <lineage>
        <taxon>unclassified sequences</taxon>
        <taxon>metagenomes</taxon>
        <taxon>ecological metagenomes</taxon>
    </lineage>
</organism>
<dbReference type="AlphaFoldDB" id="X1CYP5"/>
<dbReference type="InterPro" id="IPR016181">
    <property type="entry name" value="Acyl_CoA_acyltransferase"/>
</dbReference>
<evidence type="ECO:0000313" key="2">
    <source>
        <dbReference type="EMBL" id="GAG98017.1"/>
    </source>
</evidence>
<feature type="domain" description="N-acetyltransferase" evidence="1">
    <location>
        <begin position="1"/>
        <end position="111"/>
    </location>
</feature>
<accession>X1CYP5</accession>
<reference evidence="2" key="1">
    <citation type="journal article" date="2014" name="Front. Microbiol.">
        <title>High frequency of phylogenetically diverse reductive dehalogenase-homologous genes in deep subseafloor sedimentary metagenomes.</title>
        <authorList>
            <person name="Kawai M."/>
            <person name="Futagami T."/>
            <person name="Toyoda A."/>
            <person name="Takaki Y."/>
            <person name="Nishi S."/>
            <person name="Hori S."/>
            <person name="Arai W."/>
            <person name="Tsubouchi T."/>
            <person name="Morono Y."/>
            <person name="Uchiyama I."/>
            <person name="Ito T."/>
            <person name="Fujiyama A."/>
            <person name="Inagaki F."/>
            <person name="Takami H."/>
        </authorList>
    </citation>
    <scope>NUCLEOTIDE SEQUENCE</scope>
    <source>
        <strain evidence="2">Expedition CK06-06</strain>
    </source>
</reference>